<evidence type="ECO:0000313" key="3">
    <source>
        <dbReference type="EMBL" id="AUV61793.1"/>
    </source>
</evidence>
<evidence type="ECO:0000256" key="1">
    <source>
        <dbReference type="SAM" id="MobiDB-lite"/>
    </source>
</evidence>
<dbReference type="Pfam" id="PF13522">
    <property type="entry name" value="GATase_6"/>
    <property type="match status" value="1"/>
</dbReference>
<dbReference type="EMBL" id="MG775259">
    <property type="protein sequence ID" value="AUV61793.1"/>
    <property type="molecule type" value="Genomic_DNA"/>
</dbReference>
<dbReference type="InterPro" id="IPR029055">
    <property type="entry name" value="Ntn_hydrolases_N"/>
</dbReference>
<feature type="region of interest" description="Disordered" evidence="1">
    <location>
        <begin position="422"/>
        <end position="470"/>
    </location>
</feature>
<keyword evidence="3" id="KW-0808">Transferase</keyword>
<dbReference type="Proteomes" id="UP000240564">
    <property type="component" value="Segment"/>
</dbReference>
<keyword evidence="3" id="KW-0315">Glutamine amidotransferase</keyword>
<proteinExistence type="predicted"/>
<name>A0A2K9VHG4_9CAUD</name>
<dbReference type="CDD" id="cd00352">
    <property type="entry name" value="Gn_AT_II"/>
    <property type="match status" value="1"/>
</dbReference>
<dbReference type="OrthoDB" id="1144at10239"/>
<feature type="compositionally biased region" description="Polar residues" evidence="1">
    <location>
        <begin position="264"/>
        <end position="274"/>
    </location>
</feature>
<evidence type="ECO:0000313" key="4">
    <source>
        <dbReference type="Proteomes" id="UP000240564"/>
    </source>
</evidence>
<dbReference type="InterPro" id="IPR017932">
    <property type="entry name" value="GATase_2_dom"/>
</dbReference>
<feature type="region of interest" description="Disordered" evidence="1">
    <location>
        <begin position="264"/>
        <end position="284"/>
    </location>
</feature>
<dbReference type="SUPFAM" id="SSF56235">
    <property type="entry name" value="N-terminal nucleophile aminohydrolases (Ntn hydrolases)"/>
    <property type="match status" value="1"/>
</dbReference>
<dbReference type="Gene3D" id="3.60.20.10">
    <property type="entry name" value="Glutamine Phosphoribosylpyrophosphate, subunit 1, domain 1"/>
    <property type="match status" value="1"/>
</dbReference>
<sequence length="586" mass="65786">MSHQMKEFMQDLLFHGIVRGKHATGVAAIDTLDRSLTVMKKAVPSPIFLEDKEMMEPLFAHKHNFNIYIGHNRFATQGSKDDDANAHPFVHGDIVGVHNGTLRNQRLLDDHKDFVVDSDNLYHHLNKNGLDDTVTKLNGAFSLVWYDKSNNSLNFIRNEERPMTIAKLSNGYWVWASERGMLTWLINRHKTLAIATEEDKETKTTTQQIWSLDVGLHFALHYKDKTRQFDKPHAAQKVLPKFPTTSYGNYGNYAGGYDSGWDRGSNTNHNSSARNRGYTPPSAPFRSEYAKKGDDAVGKWLPGGSQLSALEVEFLGHYTPSSPSGYKQNISLFLYRNVRGEEITLFCYNHGGNIASQWDEPEDIGRMCYASISSAQPVGAATYDGTRTEGHDYVFVLHQITEKPPAAHYAYYTKEQAEAAQAKAATRRGKREAKTTDNKEGDSGQVLPFRPKSSSATNSKGASQGQQATLTGSEVNKTALSKVVKGIFAVVEKPGEKVVFNIANDTLSLWKFKEFLHENHGLCCNCGQQLRDIALDRVWLIEYYDREKGETSNWLTCSAICHEDIKGFVHDLNEDYDKKLGVQGND</sequence>
<evidence type="ECO:0000259" key="2">
    <source>
        <dbReference type="PROSITE" id="PS51278"/>
    </source>
</evidence>
<feature type="domain" description="Glutamine amidotransferase type-2" evidence="2">
    <location>
        <begin position="1"/>
        <end position="223"/>
    </location>
</feature>
<gene>
    <name evidence="3" type="ORF">PsPhBjorn_gp23</name>
</gene>
<accession>A0A2K9VHG4</accession>
<organism evidence="3 4">
    <name type="scientific">Pseudomonas phage Bjorn</name>
    <dbReference type="NCBI Taxonomy" id="2079288"/>
    <lineage>
        <taxon>Viruses</taxon>
        <taxon>Duplodnaviria</taxon>
        <taxon>Heunggongvirae</taxon>
        <taxon>Uroviricota</taxon>
        <taxon>Caudoviricetes</taxon>
        <taxon>Bjornvirus</taxon>
        <taxon>Bjornvirus bjorn</taxon>
    </lineage>
</organism>
<feature type="compositionally biased region" description="Basic and acidic residues" evidence="1">
    <location>
        <begin position="432"/>
        <end position="442"/>
    </location>
</feature>
<dbReference type="GO" id="GO:0016740">
    <property type="term" value="F:transferase activity"/>
    <property type="evidence" value="ECO:0007669"/>
    <property type="project" value="UniProtKB-KW"/>
</dbReference>
<keyword evidence="4" id="KW-1185">Reference proteome</keyword>
<feature type="compositionally biased region" description="Polar residues" evidence="1">
    <location>
        <begin position="452"/>
        <end position="470"/>
    </location>
</feature>
<dbReference type="PROSITE" id="PS51278">
    <property type="entry name" value="GATASE_TYPE_2"/>
    <property type="match status" value="1"/>
</dbReference>
<protein>
    <submittedName>
        <fullName evidence="3">Glutamine amidotransferase</fullName>
    </submittedName>
</protein>
<reference evidence="3 4" key="1">
    <citation type="submission" date="2018-01" db="EMBL/GenBank/DDBJ databases">
        <title>Pseudomonas phages infecting Pseudomonas sp. isolated from Prunus avium.</title>
        <authorList>
            <person name="Colberg O."/>
            <person name="Byth Carstens A."/>
        </authorList>
    </citation>
    <scope>NUCLEOTIDE SEQUENCE [LARGE SCALE GENOMIC DNA]</scope>
</reference>